<dbReference type="STRING" id="69395.AQ619_15920"/>
<dbReference type="PANTHER" id="PTHR35848:SF9">
    <property type="entry name" value="SLL1358 PROTEIN"/>
    <property type="match status" value="1"/>
</dbReference>
<reference evidence="3 4" key="1">
    <citation type="submission" date="2015-10" db="EMBL/GenBank/DDBJ databases">
        <title>Conservation of the essential genome among Caulobacter and Brevundimonas species.</title>
        <authorList>
            <person name="Scott D."/>
            <person name="Ely B."/>
        </authorList>
    </citation>
    <scope>NUCLEOTIDE SEQUENCE [LARGE SCALE GENOMIC DNA]</scope>
    <source>
        <strain evidence="3 4">CB4</strain>
    </source>
</reference>
<dbReference type="Pfam" id="PF07883">
    <property type="entry name" value="Cupin_2"/>
    <property type="match status" value="1"/>
</dbReference>
<dbReference type="OrthoDB" id="5290459at2"/>
<gene>
    <name evidence="3" type="ORF">AQ619_15920</name>
</gene>
<evidence type="ECO:0000313" key="3">
    <source>
        <dbReference type="EMBL" id="ALL14724.1"/>
    </source>
</evidence>
<dbReference type="PANTHER" id="PTHR35848">
    <property type="entry name" value="OXALATE-BINDING PROTEIN"/>
    <property type="match status" value="1"/>
</dbReference>
<evidence type="ECO:0000256" key="1">
    <source>
        <dbReference type="ARBA" id="ARBA00022723"/>
    </source>
</evidence>
<dbReference type="eggNOG" id="COG3837">
    <property type="taxonomic scope" value="Bacteria"/>
</dbReference>
<dbReference type="GO" id="GO:0046872">
    <property type="term" value="F:metal ion binding"/>
    <property type="evidence" value="ECO:0007669"/>
    <property type="project" value="UniProtKB-KW"/>
</dbReference>
<protein>
    <submittedName>
        <fullName evidence="3">Transcriptional regulator</fullName>
    </submittedName>
</protein>
<proteinExistence type="predicted"/>
<dbReference type="Proteomes" id="UP000056905">
    <property type="component" value="Chromosome"/>
</dbReference>
<dbReference type="Gene3D" id="2.60.120.10">
    <property type="entry name" value="Jelly Rolls"/>
    <property type="match status" value="1"/>
</dbReference>
<name>A0A0P0P2C2_9CAUL</name>
<dbReference type="RefSeq" id="WP_062149895.1">
    <property type="nucleotide sequence ID" value="NZ_CP013002.1"/>
</dbReference>
<organism evidence="3 4">
    <name type="scientific">Caulobacter henricii</name>
    <dbReference type="NCBI Taxonomy" id="69395"/>
    <lineage>
        <taxon>Bacteria</taxon>
        <taxon>Pseudomonadati</taxon>
        <taxon>Pseudomonadota</taxon>
        <taxon>Alphaproteobacteria</taxon>
        <taxon>Caulobacterales</taxon>
        <taxon>Caulobacteraceae</taxon>
        <taxon>Caulobacter</taxon>
    </lineage>
</organism>
<dbReference type="SUPFAM" id="SSF51182">
    <property type="entry name" value="RmlC-like cupins"/>
    <property type="match status" value="1"/>
</dbReference>
<sequence>MPKIDIDAAPTRFGTAYPPPYDTPCQGRQRWKLGDAAGLTQFGVNLMRLPPGSWTSQRHWHTAEDEFTWVVEGEVVLVEDEGETVLRAGDCAGFKAGVANGHHIQNRSGRMAVLLEIGTRAPETDGCDYPDIDLILREGEEAYRHRDGTPYELDGGRKR</sequence>
<dbReference type="InterPro" id="IPR014710">
    <property type="entry name" value="RmlC-like_jellyroll"/>
</dbReference>
<keyword evidence="1" id="KW-0479">Metal-binding</keyword>
<evidence type="ECO:0000313" key="4">
    <source>
        <dbReference type="Proteomes" id="UP000056905"/>
    </source>
</evidence>
<dbReference type="AlphaFoldDB" id="A0A0P0P2C2"/>
<dbReference type="KEGG" id="chq:AQ619_15920"/>
<dbReference type="InterPro" id="IPR051610">
    <property type="entry name" value="GPI/OXD"/>
</dbReference>
<evidence type="ECO:0000259" key="2">
    <source>
        <dbReference type="Pfam" id="PF07883"/>
    </source>
</evidence>
<dbReference type="EMBL" id="CP013002">
    <property type="protein sequence ID" value="ALL14724.1"/>
    <property type="molecule type" value="Genomic_DNA"/>
</dbReference>
<dbReference type="InterPro" id="IPR011051">
    <property type="entry name" value="RmlC_Cupin_sf"/>
</dbReference>
<keyword evidence="4" id="KW-1185">Reference proteome</keyword>
<dbReference type="InterPro" id="IPR013096">
    <property type="entry name" value="Cupin_2"/>
</dbReference>
<dbReference type="CDD" id="cd02224">
    <property type="entry name" value="cupin_SPO2919-like"/>
    <property type="match status" value="1"/>
</dbReference>
<feature type="domain" description="Cupin type-2" evidence="2">
    <location>
        <begin position="46"/>
        <end position="117"/>
    </location>
</feature>
<accession>A0A0P0P2C2</accession>